<protein>
    <submittedName>
        <fullName evidence="1">Uncharacterized protein</fullName>
    </submittedName>
</protein>
<gene>
    <name evidence="1" type="ORF">LPC04_16440</name>
</gene>
<dbReference type="GO" id="GO:0046912">
    <property type="term" value="F:acyltransferase activity, acyl groups converted into alkyl on transfer"/>
    <property type="evidence" value="ECO:0007669"/>
    <property type="project" value="InterPro"/>
</dbReference>
<keyword evidence="2" id="KW-1185">Reference proteome</keyword>
<dbReference type="RefSeq" id="WP_275683336.1">
    <property type="nucleotide sequence ID" value="NZ_JAJLJH010000004.1"/>
</dbReference>
<organism evidence="1 2">
    <name type="scientific">Scleromatobacter humisilvae</name>
    <dbReference type="NCBI Taxonomy" id="2897159"/>
    <lineage>
        <taxon>Bacteria</taxon>
        <taxon>Pseudomonadati</taxon>
        <taxon>Pseudomonadota</taxon>
        <taxon>Betaproteobacteria</taxon>
        <taxon>Burkholderiales</taxon>
        <taxon>Sphaerotilaceae</taxon>
        <taxon>Scleromatobacter</taxon>
    </lineage>
</organism>
<name>A0A9X1YJY4_9BURK</name>
<evidence type="ECO:0000313" key="1">
    <source>
        <dbReference type="EMBL" id="MCK9687296.1"/>
    </source>
</evidence>
<comment type="caution">
    <text evidence="1">The sequence shown here is derived from an EMBL/GenBank/DDBJ whole genome shotgun (WGS) entry which is preliminary data.</text>
</comment>
<dbReference type="AlphaFoldDB" id="A0A9X1YJY4"/>
<dbReference type="InterPro" id="IPR019810">
    <property type="entry name" value="Citrate_synthase_AS"/>
</dbReference>
<proteinExistence type="predicted"/>
<dbReference type="EMBL" id="JAJLJH010000004">
    <property type="protein sequence ID" value="MCK9687296.1"/>
    <property type="molecule type" value="Genomic_DNA"/>
</dbReference>
<reference evidence="1" key="1">
    <citation type="submission" date="2021-11" db="EMBL/GenBank/DDBJ databases">
        <title>BS-T2-15 a new species belonging to the Comamonadaceae family isolated from the soil of a French oak forest.</title>
        <authorList>
            <person name="Mieszkin S."/>
            <person name="Alain K."/>
        </authorList>
    </citation>
    <scope>NUCLEOTIDE SEQUENCE</scope>
    <source>
        <strain evidence="1">BS-T2-15</strain>
    </source>
</reference>
<sequence length="295" mass="31445">MKSTEVALNTGKGLAAPAQKVKPAANDGLSDYLYKQLRGYGHVIERRLNDSRAHVTQLTAEVVASHESQRKRWKIIAFAVPIAGILVLASAKNGVDAWQARTARLEAEANMEVIRKEQEVRAADAKAYADAQATADQKLLAFVTGVDALPLDKTYAGASDMPTPAAVNGIKQAVTAILAGQPSDYAKVVDNVGPWPAPIVAKRLTDKSYLVGVAVRDGEARKVLVLYAQRGQPGQDDVIAGLRIPAAGVPERQFTAPAGTFNTGDFDFILRGQLREQFVRSFMPAPAAAASASTN</sequence>
<evidence type="ECO:0000313" key="2">
    <source>
        <dbReference type="Proteomes" id="UP001139353"/>
    </source>
</evidence>
<accession>A0A9X1YJY4</accession>
<dbReference type="Proteomes" id="UP001139353">
    <property type="component" value="Unassembled WGS sequence"/>
</dbReference>
<dbReference type="PROSITE" id="PS00480">
    <property type="entry name" value="CITRATE_SYNTHASE"/>
    <property type="match status" value="1"/>
</dbReference>